<reference evidence="2" key="1">
    <citation type="submission" date="2018-01" db="EMBL/GenBank/DDBJ databases">
        <title>Genomic characterization of Leptospira inadai serogroup Lyme isolated from captured rat in Brazil and comparative analysis with human reference strain.</title>
        <authorList>
            <person name="Moreno L.Z."/>
            <person name="Loureiro A.P."/>
            <person name="Miraglia F."/>
            <person name="Kremer F.S."/>
            <person name="Eslabao M.R."/>
            <person name="Dellagostin O.A."/>
            <person name="Lilenbaum W."/>
            <person name="Moreno A.M."/>
        </authorList>
    </citation>
    <scope>NUCLEOTIDE SEQUENCE [LARGE SCALE GENOMIC DNA]</scope>
    <source>
        <strain evidence="2">M34/99</strain>
    </source>
</reference>
<evidence type="ECO:0000259" key="1">
    <source>
        <dbReference type="PROSITE" id="PS50943"/>
    </source>
</evidence>
<sequence length="138" mass="15840">MSKTAGERIKFVRLHGLNKEFNQKEFAEFVEITQAMLSLIESSKQPLSYSIALKIEKATGYRAEWLIDGTKPTGLMNRSYEIRNPKDQEEFLRLISKTSASRYVLLLLSELSDSDREAVFLLIESLAKKEGDHKLRSK</sequence>
<keyword evidence="3" id="KW-1185">Reference proteome</keyword>
<name>A0ABX4YE46_9LEPT</name>
<evidence type="ECO:0000313" key="3">
    <source>
        <dbReference type="Proteomes" id="UP000094669"/>
    </source>
</evidence>
<comment type="caution">
    <text evidence="2">The sequence shown here is derived from an EMBL/GenBank/DDBJ whole genome shotgun (WGS) entry which is preliminary data.</text>
</comment>
<dbReference type="InterPro" id="IPR001387">
    <property type="entry name" value="Cro/C1-type_HTH"/>
</dbReference>
<feature type="domain" description="HTH cro/C1-type" evidence="1">
    <location>
        <begin position="23"/>
        <end position="66"/>
    </location>
</feature>
<dbReference type="CDD" id="cd00093">
    <property type="entry name" value="HTH_XRE"/>
    <property type="match status" value="1"/>
</dbReference>
<dbReference type="SUPFAM" id="SSF47413">
    <property type="entry name" value="lambda repressor-like DNA-binding domains"/>
    <property type="match status" value="1"/>
</dbReference>
<proteinExistence type="predicted"/>
<dbReference type="EMBL" id="MCRM02000027">
    <property type="protein sequence ID" value="PNV72841.1"/>
    <property type="molecule type" value="Genomic_DNA"/>
</dbReference>
<accession>A0ABX4YE46</accession>
<dbReference type="InterPro" id="IPR010982">
    <property type="entry name" value="Lambda_DNA-bd_dom_sf"/>
</dbReference>
<gene>
    <name evidence="2" type="ORF">BES34_018455</name>
</gene>
<dbReference type="PROSITE" id="PS50943">
    <property type="entry name" value="HTH_CROC1"/>
    <property type="match status" value="1"/>
</dbReference>
<dbReference type="Proteomes" id="UP000094669">
    <property type="component" value="Unassembled WGS sequence"/>
</dbReference>
<evidence type="ECO:0000313" key="2">
    <source>
        <dbReference type="EMBL" id="PNV72841.1"/>
    </source>
</evidence>
<organism evidence="2 3">
    <name type="scientific">Leptospira inadai serovar Lyme</name>
    <dbReference type="NCBI Taxonomy" id="293084"/>
    <lineage>
        <taxon>Bacteria</taxon>
        <taxon>Pseudomonadati</taxon>
        <taxon>Spirochaetota</taxon>
        <taxon>Spirochaetia</taxon>
        <taxon>Leptospirales</taxon>
        <taxon>Leptospiraceae</taxon>
        <taxon>Leptospira</taxon>
    </lineage>
</organism>
<dbReference type="Pfam" id="PF01381">
    <property type="entry name" value="HTH_3"/>
    <property type="match status" value="1"/>
</dbReference>
<dbReference type="Gene3D" id="1.10.260.40">
    <property type="entry name" value="lambda repressor-like DNA-binding domains"/>
    <property type="match status" value="1"/>
</dbReference>
<protein>
    <submittedName>
        <fullName evidence="2">XRE family transcriptional regulator</fullName>
    </submittedName>
</protein>